<dbReference type="Pfam" id="PF04082">
    <property type="entry name" value="Fungal_trans"/>
    <property type="match status" value="1"/>
</dbReference>
<dbReference type="InterPro" id="IPR007219">
    <property type="entry name" value="XnlR_reg_dom"/>
</dbReference>
<name>A0A8H5NAG4_9HYPO</name>
<evidence type="ECO:0000259" key="6">
    <source>
        <dbReference type="Pfam" id="PF04082"/>
    </source>
</evidence>
<evidence type="ECO:0000313" key="8">
    <source>
        <dbReference type="Proteomes" id="UP000582016"/>
    </source>
</evidence>
<evidence type="ECO:0000256" key="1">
    <source>
        <dbReference type="ARBA" id="ARBA00004123"/>
    </source>
</evidence>
<reference evidence="7 8" key="1">
    <citation type="submission" date="2020-05" db="EMBL/GenBank/DDBJ databases">
        <title>Identification and distribution of gene clusters putatively required for synthesis of sphingolipid metabolism inhibitors in phylogenetically diverse species of the filamentous fungus Fusarium.</title>
        <authorList>
            <person name="Kim H.-S."/>
            <person name="Busman M."/>
            <person name="Brown D.W."/>
            <person name="Divon H."/>
            <person name="Uhlig S."/>
            <person name="Proctor R.H."/>
        </authorList>
    </citation>
    <scope>NUCLEOTIDE SEQUENCE [LARGE SCALE GENOMIC DNA]</scope>
    <source>
        <strain evidence="7 8">NRRL 13617</strain>
    </source>
</reference>
<dbReference type="PANTHER" id="PTHR46910:SF3">
    <property type="entry name" value="HALOTOLERANCE PROTEIN 9-RELATED"/>
    <property type="match status" value="1"/>
</dbReference>
<dbReference type="GO" id="GO:0003677">
    <property type="term" value="F:DNA binding"/>
    <property type="evidence" value="ECO:0007669"/>
    <property type="project" value="UniProtKB-KW"/>
</dbReference>
<keyword evidence="4" id="KW-0539">Nucleus</keyword>
<dbReference type="AlphaFoldDB" id="A0A8H5NAG4"/>
<gene>
    <name evidence="7" type="ORF">FPHYL_7303</name>
</gene>
<dbReference type="GO" id="GO:0005634">
    <property type="term" value="C:nucleus"/>
    <property type="evidence" value="ECO:0007669"/>
    <property type="project" value="UniProtKB-SubCell"/>
</dbReference>
<dbReference type="CDD" id="cd12148">
    <property type="entry name" value="fungal_TF_MHR"/>
    <property type="match status" value="1"/>
</dbReference>
<dbReference type="Proteomes" id="UP000582016">
    <property type="component" value="Unassembled WGS sequence"/>
</dbReference>
<dbReference type="OrthoDB" id="6486656at2759"/>
<evidence type="ECO:0000256" key="4">
    <source>
        <dbReference type="ARBA" id="ARBA00023242"/>
    </source>
</evidence>
<keyword evidence="8" id="KW-1185">Reference proteome</keyword>
<dbReference type="GO" id="GO:0008270">
    <property type="term" value="F:zinc ion binding"/>
    <property type="evidence" value="ECO:0007669"/>
    <property type="project" value="InterPro"/>
</dbReference>
<dbReference type="EMBL" id="JAAOAQ010000264">
    <property type="protein sequence ID" value="KAF5558712.1"/>
    <property type="molecule type" value="Genomic_DNA"/>
</dbReference>
<protein>
    <submittedName>
        <fullName evidence="7">Transcriptional regulatory</fullName>
    </submittedName>
</protein>
<keyword evidence="2" id="KW-0479">Metal-binding</keyword>
<feature type="region of interest" description="Disordered" evidence="5">
    <location>
        <begin position="64"/>
        <end position="103"/>
    </location>
</feature>
<evidence type="ECO:0000256" key="5">
    <source>
        <dbReference type="SAM" id="MobiDB-lite"/>
    </source>
</evidence>
<evidence type="ECO:0000313" key="7">
    <source>
        <dbReference type="EMBL" id="KAF5558712.1"/>
    </source>
</evidence>
<dbReference type="PANTHER" id="PTHR46910">
    <property type="entry name" value="TRANSCRIPTION FACTOR PDR1"/>
    <property type="match status" value="1"/>
</dbReference>
<evidence type="ECO:0000256" key="3">
    <source>
        <dbReference type="ARBA" id="ARBA00023125"/>
    </source>
</evidence>
<sequence length="448" mass="49991">MYEARYRELDELCRRLQVVAAQLTKAIDKLPQGVCTDAYSRPSLSASPDQSSIPQQGKVLATGSTVTDSANNGHSQPRPVDADEIHTEKSQEQANNPGELGTQAFGSLVHDSYGALRFVGGANNEFLLRAVDSLTLEPCHGTDDAPYSVGSPQDTTRMTERPKPELPFFVHGLRWRELPYLPKPEDMNLPPKYMADMLVGLYFEHYHYTFPVLYKPHFTESYKSLYTPHRDSIQNSGFVSVFFAVCACASSLTSPDGNHSSFPGLEFYEKALVLHYATTGQATKSRTQCLALISMCCAGWNTLSTSWQFAGQAVQAAQELGMHLEVTSSTTESPRIPAASIEVELSRRIWWSIYCLDSVEGTLDHDMNQRSALSGFLDLIRLCKVSGEVQSIQSPGEIRDLGRKIGQKRVMDLALGQEKSLDTWLKGLPEHLQSSERYWSHYNFLNIY</sequence>
<feature type="domain" description="Xylanolytic transcriptional activator regulatory" evidence="6">
    <location>
        <begin position="200"/>
        <end position="358"/>
    </location>
</feature>
<proteinExistence type="predicted"/>
<dbReference type="GO" id="GO:0003700">
    <property type="term" value="F:DNA-binding transcription factor activity"/>
    <property type="evidence" value="ECO:0007669"/>
    <property type="project" value="InterPro"/>
</dbReference>
<accession>A0A8H5NAG4</accession>
<organism evidence="7 8">
    <name type="scientific">Fusarium phyllophilum</name>
    <dbReference type="NCBI Taxonomy" id="47803"/>
    <lineage>
        <taxon>Eukaryota</taxon>
        <taxon>Fungi</taxon>
        <taxon>Dikarya</taxon>
        <taxon>Ascomycota</taxon>
        <taxon>Pezizomycotina</taxon>
        <taxon>Sordariomycetes</taxon>
        <taxon>Hypocreomycetidae</taxon>
        <taxon>Hypocreales</taxon>
        <taxon>Nectriaceae</taxon>
        <taxon>Fusarium</taxon>
        <taxon>Fusarium fujikuroi species complex</taxon>
    </lineage>
</organism>
<feature type="compositionally biased region" description="Polar residues" evidence="5">
    <location>
        <begin position="64"/>
        <end position="75"/>
    </location>
</feature>
<comment type="caution">
    <text evidence="7">The sequence shown here is derived from an EMBL/GenBank/DDBJ whole genome shotgun (WGS) entry which is preliminary data.</text>
</comment>
<comment type="subcellular location">
    <subcellularLocation>
        <location evidence="1">Nucleus</location>
    </subcellularLocation>
</comment>
<feature type="compositionally biased region" description="Basic and acidic residues" evidence="5">
    <location>
        <begin position="80"/>
        <end position="91"/>
    </location>
</feature>
<evidence type="ECO:0000256" key="2">
    <source>
        <dbReference type="ARBA" id="ARBA00022723"/>
    </source>
</evidence>
<dbReference type="InterPro" id="IPR050987">
    <property type="entry name" value="AtrR-like"/>
</dbReference>
<dbReference type="GO" id="GO:0006351">
    <property type="term" value="P:DNA-templated transcription"/>
    <property type="evidence" value="ECO:0007669"/>
    <property type="project" value="InterPro"/>
</dbReference>
<keyword evidence="3" id="KW-0238">DNA-binding</keyword>